<accession>A0AB38PMP0</accession>
<sequence>MVDTTKHDTIINCLLDNWIIAILVILAGIVMAIPQLRDGVKLITEWFKSMFRKEPTKEIEPPSSNYIPCTAWSISKGSRVRPIDETLFQKYGILTVDQIKGEYVACLFGGYSGLGIQTFKISELTQDGIFN</sequence>
<dbReference type="RefSeq" id="WP_146332770.1">
    <property type="nucleotide sequence ID" value="NZ_VOHT01000008.1"/>
</dbReference>
<organism evidence="3 5">
    <name type="scientific">Bacteroides fragilis</name>
    <dbReference type="NCBI Taxonomy" id="817"/>
    <lineage>
        <taxon>Bacteria</taxon>
        <taxon>Pseudomonadati</taxon>
        <taxon>Bacteroidota</taxon>
        <taxon>Bacteroidia</taxon>
        <taxon>Bacteroidales</taxon>
        <taxon>Bacteroidaceae</taxon>
        <taxon>Bacteroides</taxon>
    </lineage>
</organism>
<keyword evidence="1" id="KW-1133">Transmembrane helix</keyword>
<dbReference type="Proteomes" id="UP000315444">
    <property type="component" value="Unassembled WGS sequence"/>
</dbReference>
<dbReference type="Proteomes" id="UP000319026">
    <property type="component" value="Unassembled WGS sequence"/>
</dbReference>
<evidence type="ECO:0000313" key="3">
    <source>
        <dbReference type="EMBL" id="TWV46831.1"/>
    </source>
</evidence>
<reference evidence="2 4" key="1">
    <citation type="submission" date="2019-07" db="EMBL/GenBank/DDBJ databases">
        <title>Genome sequencing of Bacteroides fragilis.</title>
        <authorList>
            <person name="Galasyn E.V."/>
            <person name="Ruoff K.L."/>
            <person name="Price C.E."/>
            <person name="Valls R.A."/>
            <person name="O'Toole G.A."/>
        </authorList>
    </citation>
    <scope>NUCLEOTIDE SEQUENCE [LARGE SCALE GENOMIC DNA]</scope>
    <source>
        <strain evidence="2 4">AD135F_1B</strain>
    </source>
</reference>
<evidence type="ECO:0000256" key="1">
    <source>
        <dbReference type="SAM" id="Phobius"/>
    </source>
</evidence>
<dbReference type="EMBL" id="VOHV01000008">
    <property type="protein sequence ID" value="TWV39597.1"/>
    <property type="molecule type" value="Genomic_DNA"/>
</dbReference>
<keyword evidence="1" id="KW-0472">Membrane</keyword>
<evidence type="ECO:0000313" key="4">
    <source>
        <dbReference type="Proteomes" id="UP000315444"/>
    </source>
</evidence>
<evidence type="ECO:0008006" key="6">
    <source>
        <dbReference type="Google" id="ProtNLM"/>
    </source>
</evidence>
<reference evidence="3 5" key="2">
    <citation type="submission" date="2019-07" db="EMBL/GenBank/DDBJ databases">
        <title>Genome Sequencing of Bacteroides fragilis.</title>
        <authorList>
            <person name="Pinto K.M."/>
            <person name="Ruoff K.L."/>
            <person name="Price C.E."/>
            <person name="Valls R.A."/>
            <person name="O'Toole G.A."/>
        </authorList>
    </citation>
    <scope>NUCLEOTIDE SEQUENCE [LARGE SCALE GENOMIC DNA]</scope>
    <source>
        <strain evidence="3 5">AD135F_3B</strain>
    </source>
</reference>
<dbReference type="EMBL" id="VOHT01000008">
    <property type="protein sequence ID" value="TWV46831.1"/>
    <property type="molecule type" value="Genomic_DNA"/>
</dbReference>
<comment type="caution">
    <text evidence="3">The sequence shown here is derived from an EMBL/GenBank/DDBJ whole genome shotgun (WGS) entry which is preliminary data.</text>
</comment>
<evidence type="ECO:0000313" key="5">
    <source>
        <dbReference type="Proteomes" id="UP000319026"/>
    </source>
</evidence>
<protein>
    <recommendedName>
        <fullName evidence="6">Transmembrane protein</fullName>
    </recommendedName>
</protein>
<dbReference type="AlphaFoldDB" id="A0AB38PMP0"/>
<feature type="transmembrane region" description="Helical" evidence="1">
    <location>
        <begin position="18"/>
        <end position="36"/>
    </location>
</feature>
<evidence type="ECO:0000313" key="2">
    <source>
        <dbReference type="EMBL" id="TWV39597.1"/>
    </source>
</evidence>
<gene>
    <name evidence="3" type="ORF">FSA03_18350</name>
    <name evidence="2" type="ORF">FSA06_17320</name>
</gene>
<keyword evidence="1" id="KW-0812">Transmembrane</keyword>
<name>A0AB38PMP0_BACFG</name>
<proteinExistence type="predicted"/>